<dbReference type="Gene3D" id="3.40.50.2300">
    <property type="match status" value="1"/>
</dbReference>
<evidence type="ECO:0000313" key="9">
    <source>
        <dbReference type="EMBL" id="TKB58520.1"/>
    </source>
</evidence>
<evidence type="ECO:0000256" key="6">
    <source>
        <dbReference type="SAM" id="Coils"/>
    </source>
</evidence>
<dbReference type="CDD" id="cd17546">
    <property type="entry name" value="REC_hyHK_CKI1_RcsC-like"/>
    <property type="match status" value="1"/>
</dbReference>
<keyword evidence="3 5" id="KW-0597">Phosphoprotein</keyword>
<gene>
    <name evidence="9" type="ORF">FCL42_01880</name>
</gene>
<evidence type="ECO:0000259" key="8">
    <source>
        <dbReference type="PROSITE" id="PS50110"/>
    </source>
</evidence>
<sequence length="545" mass="60631">MSDIWRKRYERERRARQEAEQLLEDKSLELYELNQQQAGEIRLRQKFDVYLLGTARSLLAASVSSPFDSIRATLEQLLATQGVAWVGLEWGRGRKLCLPTPNAGPWPKIDCKHLDSSFELLSRHGFTRGLQVASKGVRLIVADGGHAPYSKLQQEFFRDLVSLYGAFYDNWLAFNQLQQAEQETHRMSTLRSRFLAMVTHELRTPMNGVLGCADLLASSKLDAEQAQLLRVLTQSGKSLLALINDVLDYNKIDSDQFCLESKPVDIKALCMDCIEIVRPLASEKSMEIKCQFKGEFPPAVLIDPSRYKQVLLNLLGNAVNHSDKGGVTLGLTMSQEGRRVQLITWVEDSGPGISDDFQKHLFDPFTQETSSKKGTGLGLSISQKLVRRLGGELEVFSELGIGTRFYFALALEPATLAASESIKESSTKQGNILVAEDTKANQLVVRLMLEKAGCQVTIVENGQQALEQAQVKPYDLILMDCSMPVMDGYEATQALRDNGCDVPILALTATTTAESHQMCMASGMNDVLHKPIQKSSLLQAINQWL</sequence>
<dbReference type="InterPro" id="IPR011006">
    <property type="entry name" value="CheY-like_superfamily"/>
</dbReference>
<evidence type="ECO:0000256" key="3">
    <source>
        <dbReference type="ARBA" id="ARBA00022553"/>
    </source>
</evidence>
<evidence type="ECO:0000256" key="2">
    <source>
        <dbReference type="ARBA" id="ARBA00012438"/>
    </source>
</evidence>
<keyword evidence="10" id="KW-1185">Reference proteome</keyword>
<dbReference type="RefSeq" id="WP_136861668.1">
    <property type="nucleotide sequence ID" value="NZ_SWCJ01000001.1"/>
</dbReference>
<dbReference type="InterPro" id="IPR036097">
    <property type="entry name" value="HisK_dim/P_sf"/>
</dbReference>
<dbReference type="InterPro" id="IPR001789">
    <property type="entry name" value="Sig_transdc_resp-reg_receiver"/>
</dbReference>
<dbReference type="EMBL" id="SWCJ01000001">
    <property type="protein sequence ID" value="TKB58520.1"/>
    <property type="molecule type" value="Genomic_DNA"/>
</dbReference>
<organism evidence="9 10">
    <name type="scientific">Ferrimonas aestuarii</name>
    <dbReference type="NCBI Taxonomy" id="2569539"/>
    <lineage>
        <taxon>Bacteria</taxon>
        <taxon>Pseudomonadati</taxon>
        <taxon>Pseudomonadota</taxon>
        <taxon>Gammaproteobacteria</taxon>
        <taxon>Alteromonadales</taxon>
        <taxon>Ferrimonadaceae</taxon>
        <taxon>Ferrimonas</taxon>
    </lineage>
</organism>
<dbReference type="Gene3D" id="1.10.287.130">
    <property type="match status" value="1"/>
</dbReference>
<dbReference type="Proteomes" id="UP000305675">
    <property type="component" value="Unassembled WGS sequence"/>
</dbReference>
<accession>A0A4U1BT09</accession>
<dbReference type="Pfam" id="PF00512">
    <property type="entry name" value="HisKA"/>
    <property type="match status" value="1"/>
</dbReference>
<evidence type="ECO:0000259" key="7">
    <source>
        <dbReference type="PROSITE" id="PS50109"/>
    </source>
</evidence>
<dbReference type="Gene3D" id="3.30.565.10">
    <property type="entry name" value="Histidine kinase-like ATPase, C-terminal domain"/>
    <property type="match status" value="1"/>
</dbReference>
<evidence type="ECO:0000256" key="4">
    <source>
        <dbReference type="ARBA" id="ARBA00023012"/>
    </source>
</evidence>
<dbReference type="InterPro" id="IPR003661">
    <property type="entry name" value="HisK_dim/P_dom"/>
</dbReference>
<dbReference type="InterPro" id="IPR004358">
    <property type="entry name" value="Sig_transdc_His_kin-like_C"/>
</dbReference>
<evidence type="ECO:0000256" key="5">
    <source>
        <dbReference type="PROSITE-ProRule" id="PRU00169"/>
    </source>
</evidence>
<reference evidence="9 10" key="1">
    <citation type="submission" date="2019-04" db="EMBL/GenBank/DDBJ databases">
        <authorList>
            <person name="Hwang J.C."/>
        </authorList>
    </citation>
    <scope>NUCLEOTIDE SEQUENCE [LARGE SCALE GENOMIC DNA]</scope>
    <source>
        <strain evidence="9 10">IMCC35002</strain>
    </source>
</reference>
<dbReference type="InterPro" id="IPR005467">
    <property type="entry name" value="His_kinase_dom"/>
</dbReference>
<dbReference type="SMART" id="SM00388">
    <property type="entry name" value="HisKA"/>
    <property type="match status" value="1"/>
</dbReference>
<dbReference type="SMART" id="SM00387">
    <property type="entry name" value="HATPase_c"/>
    <property type="match status" value="1"/>
</dbReference>
<feature type="modified residue" description="4-aspartylphosphate" evidence="5">
    <location>
        <position position="480"/>
    </location>
</feature>
<feature type="domain" description="Response regulatory" evidence="8">
    <location>
        <begin position="431"/>
        <end position="545"/>
    </location>
</feature>
<dbReference type="SUPFAM" id="SSF47384">
    <property type="entry name" value="Homodimeric domain of signal transducing histidine kinase"/>
    <property type="match status" value="1"/>
</dbReference>
<comment type="catalytic activity">
    <reaction evidence="1">
        <text>ATP + protein L-histidine = ADP + protein N-phospho-L-histidine.</text>
        <dbReference type="EC" id="2.7.13.3"/>
    </reaction>
</comment>
<evidence type="ECO:0000313" key="10">
    <source>
        <dbReference type="Proteomes" id="UP000305675"/>
    </source>
</evidence>
<keyword evidence="6" id="KW-0175">Coiled coil</keyword>
<dbReference type="PRINTS" id="PR00344">
    <property type="entry name" value="BCTRLSENSOR"/>
</dbReference>
<dbReference type="PANTHER" id="PTHR45339:SF1">
    <property type="entry name" value="HYBRID SIGNAL TRANSDUCTION HISTIDINE KINASE J"/>
    <property type="match status" value="1"/>
</dbReference>
<dbReference type="InterPro" id="IPR003594">
    <property type="entry name" value="HATPase_dom"/>
</dbReference>
<evidence type="ECO:0000256" key="1">
    <source>
        <dbReference type="ARBA" id="ARBA00000085"/>
    </source>
</evidence>
<dbReference type="SUPFAM" id="SSF52172">
    <property type="entry name" value="CheY-like"/>
    <property type="match status" value="1"/>
</dbReference>
<dbReference type="OrthoDB" id="9810730at2"/>
<feature type="coiled-coil region" evidence="6">
    <location>
        <begin position="6"/>
        <end position="36"/>
    </location>
</feature>
<dbReference type="PROSITE" id="PS50110">
    <property type="entry name" value="RESPONSE_REGULATORY"/>
    <property type="match status" value="1"/>
</dbReference>
<dbReference type="SMART" id="SM00448">
    <property type="entry name" value="REC"/>
    <property type="match status" value="1"/>
</dbReference>
<dbReference type="Pfam" id="PF00072">
    <property type="entry name" value="Response_reg"/>
    <property type="match status" value="1"/>
</dbReference>
<comment type="caution">
    <text evidence="9">The sequence shown here is derived from an EMBL/GenBank/DDBJ whole genome shotgun (WGS) entry which is preliminary data.</text>
</comment>
<dbReference type="InterPro" id="IPR036890">
    <property type="entry name" value="HATPase_C_sf"/>
</dbReference>
<proteinExistence type="predicted"/>
<dbReference type="SUPFAM" id="SSF55874">
    <property type="entry name" value="ATPase domain of HSP90 chaperone/DNA topoisomerase II/histidine kinase"/>
    <property type="match status" value="1"/>
</dbReference>
<dbReference type="PROSITE" id="PS50109">
    <property type="entry name" value="HIS_KIN"/>
    <property type="match status" value="1"/>
</dbReference>
<dbReference type="EC" id="2.7.13.3" evidence="2"/>
<dbReference type="PANTHER" id="PTHR45339">
    <property type="entry name" value="HYBRID SIGNAL TRANSDUCTION HISTIDINE KINASE J"/>
    <property type="match status" value="1"/>
</dbReference>
<feature type="domain" description="Histidine kinase" evidence="7">
    <location>
        <begin position="197"/>
        <end position="413"/>
    </location>
</feature>
<protein>
    <recommendedName>
        <fullName evidence="2">histidine kinase</fullName>
        <ecNumber evidence="2">2.7.13.3</ecNumber>
    </recommendedName>
</protein>
<name>A0A4U1BT09_9GAMM</name>
<dbReference type="CDD" id="cd00082">
    <property type="entry name" value="HisKA"/>
    <property type="match status" value="1"/>
</dbReference>
<dbReference type="GO" id="GO:0000155">
    <property type="term" value="F:phosphorelay sensor kinase activity"/>
    <property type="evidence" value="ECO:0007669"/>
    <property type="project" value="InterPro"/>
</dbReference>
<dbReference type="Pfam" id="PF02518">
    <property type="entry name" value="HATPase_c"/>
    <property type="match status" value="1"/>
</dbReference>
<dbReference type="AlphaFoldDB" id="A0A4U1BT09"/>
<keyword evidence="4" id="KW-0902">Two-component regulatory system</keyword>